<protein>
    <recommendedName>
        <fullName evidence="14">Interphotoreceptor matrix proteoglycan 1</fullName>
    </recommendedName>
    <alternativeName>
        <fullName evidence="15">Sialoprotein associated with cones and rods</fullName>
    </alternativeName>
</protein>
<evidence type="ECO:0000256" key="11">
    <source>
        <dbReference type="ARBA" id="ARBA00023180"/>
    </source>
</evidence>
<evidence type="ECO:0000256" key="16">
    <source>
        <dbReference type="ARBA" id="ARBA00045407"/>
    </source>
</evidence>
<keyword evidence="12" id="KW-0966">Cell projection</keyword>
<dbReference type="GO" id="GO:0033165">
    <property type="term" value="C:interphotoreceptor matrix"/>
    <property type="evidence" value="ECO:0007669"/>
    <property type="project" value="UniProtKB-SubCell"/>
</dbReference>
<evidence type="ECO:0000256" key="4">
    <source>
        <dbReference type="ARBA" id="ARBA00022525"/>
    </source>
</evidence>
<evidence type="ECO:0000313" key="19">
    <source>
        <dbReference type="Ensembl" id="ENSKMAP00000009513.1"/>
    </source>
</evidence>
<feature type="compositionally biased region" description="Basic and acidic residues" evidence="17">
    <location>
        <begin position="508"/>
        <end position="520"/>
    </location>
</feature>
<proteinExistence type="predicted"/>
<dbReference type="KEGG" id="kmr:108251036"/>
<feature type="compositionally biased region" description="Basic and acidic residues" evidence="17">
    <location>
        <begin position="679"/>
        <end position="700"/>
    </location>
</feature>
<dbReference type="Ensembl" id="ENSKMAT00000009659.1">
    <property type="protein sequence ID" value="ENSKMAP00000009513.1"/>
    <property type="gene ID" value="ENSKMAG00000007147.1"/>
</dbReference>
<keyword evidence="9" id="KW-0730">Sialic acid</keyword>
<dbReference type="GO" id="GO:0005540">
    <property type="term" value="F:hyaluronic acid binding"/>
    <property type="evidence" value="ECO:0007669"/>
    <property type="project" value="UniProtKB-KW"/>
</dbReference>
<feature type="compositionally biased region" description="Low complexity" evidence="17">
    <location>
        <begin position="793"/>
        <end position="802"/>
    </location>
</feature>
<feature type="compositionally biased region" description="Basic and acidic residues" evidence="17">
    <location>
        <begin position="290"/>
        <end position="322"/>
    </location>
</feature>
<evidence type="ECO:0000256" key="15">
    <source>
        <dbReference type="ARBA" id="ARBA00042018"/>
    </source>
</evidence>
<accession>A0A3Q3A034</accession>
<dbReference type="GO" id="GO:0001917">
    <property type="term" value="C:photoreceptor inner segment"/>
    <property type="evidence" value="ECO:0007669"/>
    <property type="project" value="UniProtKB-SubCell"/>
</dbReference>
<evidence type="ECO:0000256" key="6">
    <source>
        <dbReference type="ARBA" id="ARBA00022674"/>
    </source>
</evidence>
<dbReference type="GeneTree" id="ENSGT00530000063503"/>
<keyword evidence="5" id="KW-0272">Extracellular matrix</keyword>
<feature type="compositionally biased region" description="Acidic residues" evidence="17">
    <location>
        <begin position="357"/>
        <end position="370"/>
    </location>
</feature>
<keyword evidence="4" id="KW-0964">Secreted</keyword>
<evidence type="ECO:0000313" key="20">
    <source>
        <dbReference type="Proteomes" id="UP000264800"/>
    </source>
</evidence>
<reference evidence="19" key="2">
    <citation type="submission" date="2025-09" db="UniProtKB">
        <authorList>
            <consortium name="Ensembl"/>
        </authorList>
    </citation>
    <scope>IDENTIFICATION</scope>
</reference>
<evidence type="ECO:0000256" key="2">
    <source>
        <dbReference type="ARBA" id="ARBA00004504"/>
    </source>
</evidence>
<feature type="region of interest" description="Disordered" evidence="17">
    <location>
        <begin position="919"/>
        <end position="950"/>
    </location>
</feature>
<evidence type="ECO:0000256" key="10">
    <source>
        <dbReference type="ARBA" id="ARBA00023170"/>
    </source>
</evidence>
<dbReference type="SMART" id="SM00200">
    <property type="entry name" value="SEA"/>
    <property type="match status" value="1"/>
</dbReference>
<evidence type="ECO:0000256" key="12">
    <source>
        <dbReference type="ARBA" id="ARBA00023273"/>
    </source>
</evidence>
<keyword evidence="10" id="KW-0675">Receptor</keyword>
<reference evidence="19" key="1">
    <citation type="submission" date="2025-08" db="UniProtKB">
        <authorList>
            <consortium name="Ensembl"/>
        </authorList>
    </citation>
    <scope>IDENTIFICATION</scope>
</reference>
<evidence type="ECO:0000256" key="5">
    <source>
        <dbReference type="ARBA" id="ARBA00022530"/>
    </source>
</evidence>
<dbReference type="InterPro" id="IPR036364">
    <property type="entry name" value="SEA_dom_sf"/>
</dbReference>
<evidence type="ECO:0000256" key="14">
    <source>
        <dbReference type="ARBA" id="ARBA00040753"/>
    </source>
</evidence>
<feature type="compositionally biased region" description="Polar residues" evidence="17">
    <location>
        <begin position="268"/>
        <end position="279"/>
    </location>
</feature>
<feature type="domain" description="SEA" evidence="18">
    <location>
        <begin position="966"/>
        <end position="1079"/>
    </location>
</feature>
<dbReference type="InterPro" id="IPR000082">
    <property type="entry name" value="SEA_dom"/>
</dbReference>
<evidence type="ECO:0000256" key="7">
    <source>
        <dbReference type="ARBA" id="ARBA00022729"/>
    </source>
</evidence>
<feature type="compositionally biased region" description="Polar residues" evidence="17">
    <location>
        <begin position="923"/>
        <end position="934"/>
    </location>
</feature>
<keyword evidence="8" id="KW-0677">Repeat</keyword>
<comment type="subcellular location">
    <subcellularLocation>
        <location evidence="2">Cell projection</location>
        <location evidence="2">Cilium</location>
        <location evidence="2">Photoreceptor outer segment</location>
    </subcellularLocation>
    <subcellularLocation>
        <location evidence="1">Photoreceptor inner segment</location>
    </subcellularLocation>
    <subcellularLocation>
        <location evidence="3">Secreted</location>
        <location evidence="3">Extracellular space</location>
        <location evidence="3">Extracellular matrix</location>
        <location evidence="3">Interphotoreceptor matrix</location>
    </subcellularLocation>
</comment>
<keyword evidence="11" id="KW-0325">Glycoprotein</keyword>
<evidence type="ECO:0000256" key="9">
    <source>
        <dbReference type="ARBA" id="ARBA00022981"/>
    </source>
</evidence>
<evidence type="ECO:0000256" key="13">
    <source>
        <dbReference type="ARBA" id="ARBA00023290"/>
    </source>
</evidence>
<feature type="compositionally biased region" description="Basic and acidic residues" evidence="17">
    <location>
        <begin position="562"/>
        <end position="590"/>
    </location>
</feature>
<feature type="compositionally biased region" description="Basic and acidic residues" evidence="17">
    <location>
        <begin position="818"/>
        <end position="832"/>
    </location>
</feature>
<keyword evidence="7" id="KW-0732">Signal</keyword>
<evidence type="ECO:0000256" key="1">
    <source>
        <dbReference type="ARBA" id="ARBA00004437"/>
    </source>
</evidence>
<dbReference type="GeneID" id="108251036"/>
<dbReference type="GO" id="GO:0007601">
    <property type="term" value="P:visual perception"/>
    <property type="evidence" value="ECO:0007669"/>
    <property type="project" value="InterPro"/>
</dbReference>
<evidence type="ECO:0000259" key="18">
    <source>
        <dbReference type="PROSITE" id="PS50024"/>
    </source>
</evidence>
<evidence type="ECO:0000256" key="8">
    <source>
        <dbReference type="ARBA" id="ARBA00022737"/>
    </source>
</evidence>
<dbReference type="GO" id="GO:0001750">
    <property type="term" value="C:photoreceptor outer segment"/>
    <property type="evidence" value="ECO:0007669"/>
    <property type="project" value="UniProtKB-SubCell"/>
</dbReference>
<dbReference type="Pfam" id="PF01390">
    <property type="entry name" value="SEA"/>
    <property type="match status" value="1"/>
</dbReference>
<feature type="region of interest" description="Disordered" evidence="17">
    <location>
        <begin position="532"/>
        <end position="704"/>
    </location>
</feature>
<feature type="compositionally biased region" description="Acidic residues" evidence="17">
    <location>
        <begin position="663"/>
        <end position="677"/>
    </location>
</feature>
<dbReference type="OMA" id="HHNETGE"/>
<evidence type="ECO:0000256" key="3">
    <source>
        <dbReference type="ARBA" id="ARBA00004593"/>
    </source>
</evidence>
<feature type="region of interest" description="Disordered" evidence="17">
    <location>
        <begin position="264"/>
        <end position="440"/>
    </location>
</feature>
<dbReference type="SUPFAM" id="SSF82671">
    <property type="entry name" value="SEA domain"/>
    <property type="match status" value="1"/>
</dbReference>
<dbReference type="InterPro" id="IPR039861">
    <property type="entry name" value="IMPG"/>
</dbReference>
<feature type="compositionally biased region" description="Basic and acidic residues" evidence="17">
    <location>
        <begin position="375"/>
        <end position="390"/>
    </location>
</feature>
<dbReference type="RefSeq" id="XP_017296680.1">
    <property type="nucleotide sequence ID" value="XM_017441191.3"/>
</dbReference>
<dbReference type="OrthoDB" id="8960773at2759"/>
<organism evidence="19 20">
    <name type="scientific">Kryptolebias marmoratus</name>
    <name type="common">Mangrove killifish</name>
    <name type="synonym">Rivulus marmoratus</name>
    <dbReference type="NCBI Taxonomy" id="37003"/>
    <lineage>
        <taxon>Eukaryota</taxon>
        <taxon>Metazoa</taxon>
        <taxon>Chordata</taxon>
        <taxon>Craniata</taxon>
        <taxon>Vertebrata</taxon>
        <taxon>Euteleostomi</taxon>
        <taxon>Actinopterygii</taxon>
        <taxon>Neopterygii</taxon>
        <taxon>Teleostei</taxon>
        <taxon>Neoteleostei</taxon>
        <taxon>Acanthomorphata</taxon>
        <taxon>Ovalentaria</taxon>
        <taxon>Atherinomorphae</taxon>
        <taxon>Cyprinodontiformes</taxon>
        <taxon>Rivulidae</taxon>
        <taxon>Kryptolebias</taxon>
    </lineage>
</organism>
<feature type="compositionally biased region" description="Basic and acidic residues" evidence="17">
    <location>
        <begin position="628"/>
        <end position="637"/>
    </location>
</feature>
<dbReference type="AlphaFoldDB" id="A0A3Q3A034"/>
<dbReference type="Gene3D" id="3.30.70.960">
    <property type="entry name" value="SEA domain"/>
    <property type="match status" value="1"/>
</dbReference>
<dbReference type="PANTHER" id="PTHR12199:SF3">
    <property type="entry name" value="INTERPHOTORECEPTOR MATRIX PROTEOGLYCAN 1"/>
    <property type="match status" value="1"/>
</dbReference>
<feature type="region of interest" description="Disordered" evidence="17">
    <location>
        <begin position="789"/>
        <end position="889"/>
    </location>
</feature>
<keyword evidence="13" id="KW-0373">Hyaluronic acid</keyword>
<name>A0A3Q3A034_KRYMA</name>
<evidence type="ECO:0000256" key="17">
    <source>
        <dbReference type="SAM" id="MobiDB-lite"/>
    </source>
</evidence>
<sequence length="1156" mass="126205">MQHVFDKLPGFKGVRELRISETQDTDRPGGISVHCSLVFEVSAPEITPTAEPKTPADSGLRDMVTKALREDVSLLVHLDSLNFQPAEVIVLPSSTASSEDVLDESGEPDSHNEFDVVLPEPEPEPAGPLAPTEKENALVTLLDSASDLETTVTDGTTSSEQPPTSADVLDESDAVYVTEPEPSDQEWKEEELFIIKHEIENIHHNETGELVRSYIPTPPVILQVEADAPSITVSPNLISEEDLTPPSGVLFTPTAQILLTTRKEPAVTEQTPTEASVNLQEDEDINALPDDGKVDLGVSEPHEQQESKLDGAEGENISERPVSEISQEIGPHVSEETVPDVSLETVPDVSLEKVLGEPEETLQEGDEEAETLLKVSEETKPEVSKERVPEVSEETVPESVEEKDSFVTEEMVPDVSEERVPDVSEEMVPDVSEERVPDVSEEMVLKVSDENVPQLSEENLPKVLEESLFDITDQTLPDLSKETDELLKVGEVVEPQEPVPEVPESAEVEEKTTDEQKQEQVVEILFPEDVFKPNTSLEEILDNKEVPKATTPSESLVGVSPPEKERHESPEKQEEEVRPSPEPEPGKESELPNVSETPQPEMEDVEVVKPEEVKVVSLPDGWPLEISEPERPPRAEDETQESPKGPEGASEPDPLTPGLPETSESESEEAGVEEGADVSEIRPKEKTADVLEPAPEKDVTEPPAVSIKILHPEGTMEGLHFEGDAVEVLQEDKLYPDVSHDYYPSQEENLPIIPAQPFDEGRSDLNYPVIDDVDIQEEVDRTDIQLETDSGAVRTTETVPEVTEAEKSDQSEGAGASEESKMEKQEVEERMVTGRPASEGFPTPPAVTSAGPTADSGLLEAAEDSTTPAAAAGSLQEDRTEPGRGDPVSITVDYKAESEHRTSPPAAPDETVQDFLKEPDHTSIPTTDAGSGFTSAGDKESTAGITAPPSLTYLTTPSMTTAIHSPELVVFFSLRLTNLDFTEDLFNKTSAEYRSLENTLLDVLLPYLQANLTGFRKLEILNFRKGSVVVNSKMRFSKSVPYNVTEAVRCILDEFCSSTAKKMHIHIDRRALDVEPADRADPCKFLACDAFSRCVVNGWTREARCLCEPGFLSVDNQPCRSVCVLQPDFCRGGECVIVPGGGAMCRTTSTLPGLSS</sequence>
<feature type="region of interest" description="Disordered" evidence="17">
    <location>
        <begin position="491"/>
        <end position="520"/>
    </location>
</feature>
<dbReference type="Proteomes" id="UP000264800">
    <property type="component" value="Unplaced"/>
</dbReference>
<comment type="function">
    <text evidence="16">Chondroitin sulfate-, heparin- and hyaluronan-binding protein. May serve to form a basic macromolecular scaffold comprising the insoluble interphotoreceptor matrix.</text>
</comment>
<dbReference type="PANTHER" id="PTHR12199">
    <property type="entry name" value="INTERPHOTORECEPTOR MATRIX PROTEOGLYCAN"/>
    <property type="match status" value="1"/>
</dbReference>
<dbReference type="GO" id="GO:0008201">
    <property type="term" value="F:heparin binding"/>
    <property type="evidence" value="ECO:0007669"/>
    <property type="project" value="UniProtKB-KW"/>
</dbReference>
<keyword evidence="20" id="KW-1185">Reference proteome</keyword>
<dbReference type="PROSITE" id="PS50024">
    <property type="entry name" value="SEA"/>
    <property type="match status" value="1"/>
</dbReference>
<dbReference type="STRING" id="37003.ENSKMAP00000009513"/>
<keyword evidence="6" id="KW-0358">Heparin-binding</keyword>